<evidence type="ECO:0000256" key="6">
    <source>
        <dbReference type="ARBA" id="ARBA00022989"/>
    </source>
</evidence>
<dbReference type="PANTHER" id="PTHR33908">
    <property type="entry name" value="MANNOSYLTRANSFERASE YKCB-RELATED"/>
    <property type="match status" value="1"/>
</dbReference>
<accession>A0ABP4K6Y5</accession>
<protein>
    <recommendedName>
        <fullName evidence="11">DUF2142 domain-containing protein</fullName>
    </recommendedName>
</protein>
<feature type="transmembrane region" description="Helical" evidence="8">
    <location>
        <begin position="438"/>
        <end position="458"/>
    </location>
</feature>
<feature type="transmembrane region" description="Helical" evidence="8">
    <location>
        <begin position="348"/>
        <end position="366"/>
    </location>
</feature>
<gene>
    <name evidence="9" type="ORF">GCM10009627_31660</name>
</gene>
<evidence type="ECO:0000256" key="1">
    <source>
        <dbReference type="ARBA" id="ARBA00004651"/>
    </source>
</evidence>
<reference evidence="10" key="1">
    <citation type="journal article" date="2019" name="Int. J. Syst. Evol. Microbiol.">
        <title>The Global Catalogue of Microorganisms (GCM) 10K type strain sequencing project: providing services to taxonomists for standard genome sequencing and annotation.</title>
        <authorList>
            <consortium name="The Broad Institute Genomics Platform"/>
            <consortium name="The Broad Institute Genome Sequencing Center for Infectious Disease"/>
            <person name="Wu L."/>
            <person name="Ma J."/>
        </authorList>
    </citation>
    <scope>NUCLEOTIDE SEQUENCE [LARGE SCALE GENOMIC DNA]</scope>
    <source>
        <strain evidence="10">JCM 12140</strain>
    </source>
</reference>
<comment type="caution">
    <text evidence="9">The sequence shown here is derived from an EMBL/GenBank/DDBJ whole genome shotgun (WGS) entry which is preliminary data.</text>
</comment>
<dbReference type="Pfam" id="PF09913">
    <property type="entry name" value="DUF2142"/>
    <property type="match status" value="1"/>
</dbReference>
<dbReference type="Proteomes" id="UP001501742">
    <property type="component" value="Unassembled WGS sequence"/>
</dbReference>
<evidence type="ECO:0000256" key="2">
    <source>
        <dbReference type="ARBA" id="ARBA00022475"/>
    </source>
</evidence>
<proteinExistence type="predicted"/>
<feature type="transmembrane region" description="Helical" evidence="8">
    <location>
        <begin position="146"/>
        <end position="167"/>
    </location>
</feature>
<dbReference type="InterPro" id="IPR018674">
    <property type="entry name" value="DUF2142_membrane"/>
</dbReference>
<evidence type="ECO:0000313" key="10">
    <source>
        <dbReference type="Proteomes" id="UP001501742"/>
    </source>
</evidence>
<sequence length="518" mass="53841">MPSRPTTPVDRARVGRLEGITLGLVVAVFALVLGLWAVLVPPFQAPDEKAHFDTALHLAIGDAWVGPGDQRFLNAVQAAAGQAAAGTDTLPAASRATVQKLRAAHPGIDPGAVDQMTQHPPTAYLLQAAVLRTVGFEYLRWDHALLALRLFDALVVLPLPVLAWAAVRRLTRSPRAAVVGAAAVLAVPELASIAASVTNDALTMSLGGFVTAVLVLALTGDRRPRVLLSLGIALGLLVVTKGTGLPAVPVVALALLLGHGAPAWGRRLVETAGVLLLAGAVGGWWWVRNLVVYRTLQPDGYAAIRPPQSFPAGQGPDALTFVDVSWGTVIRTFWGSFGSNAFASMSPWLLVPLTLVTVGVVAALAFRRGPGRRTAVLLAVFPVLLLAAQTSTSIHGYLTTTTVVGTQGRYLFPAVLALIVLSALAWRRLPGGTRLRRILPVVLVVGMVVLATVGLATARVRLVPGAGYAVWSDASLGATATGVLAFVALLTAAAAVVGVARLPSTPPDAVDSPVHPPR</sequence>
<keyword evidence="5 8" id="KW-0812">Transmembrane</keyword>
<keyword evidence="6 8" id="KW-1133">Transmembrane helix</keyword>
<feature type="transmembrane region" description="Helical" evidence="8">
    <location>
        <begin position="20"/>
        <end position="39"/>
    </location>
</feature>
<organism evidence="9 10">
    <name type="scientific">Curtobacterium herbarum</name>
    <dbReference type="NCBI Taxonomy" id="150122"/>
    <lineage>
        <taxon>Bacteria</taxon>
        <taxon>Bacillati</taxon>
        <taxon>Actinomycetota</taxon>
        <taxon>Actinomycetes</taxon>
        <taxon>Micrococcales</taxon>
        <taxon>Microbacteriaceae</taxon>
        <taxon>Curtobacterium</taxon>
    </lineage>
</organism>
<evidence type="ECO:0000256" key="7">
    <source>
        <dbReference type="ARBA" id="ARBA00023136"/>
    </source>
</evidence>
<keyword evidence="4" id="KW-0808">Transferase</keyword>
<feature type="transmembrane region" description="Helical" evidence="8">
    <location>
        <begin position="478"/>
        <end position="500"/>
    </location>
</feature>
<evidence type="ECO:0000256" key="4">
    <source>
        <dbReference type="ARBA" id="ARBA00022679"/>
    </source>
</evidence>
<evidence type="ECO:0000313" key="9">
    <source>
        <dbReference type="EMBL" id="GAA1494820.1"/>
    </source>
</evidence>
<evidence type="ECO:0000256" key="8">
    <source>
        <dbReference type="SAM" id="Phobius"/>
    </source>
</evidence>
<feature type="transmembrane region" description="Helical" evidence="8">
    <location>
        <begin position="201"/>
        <end position="220"/>
    </location>
</feature>
<evidence type="ECO:0000256" key="3">
    <source>
        <dbReference type="ARBA" id="ARBA00022676"/>
    </source>
</evidence>
<feature type="transmembrane region" description="Helical" evidence="8">
    <location>
        <begin position="410"/>
        <end position="426"/>
    </location>
</feature>
<dbReference type="InterPro" id="IPR050297">
    <property type="entry name" value="LipidA_mod_glycosyltrf_83"/>
</dbReference>
<name>A0ABP4K6Y5_9MICO</name>
<feature type="transmembrane region" description="Helical" evidence="8">
    <location>
        <begin position="226"/>
        <end position="256"/>
    </location>
</feature>
<keyword evidence="3" id="KW-0328">Glycosyltransferase</keyword>
<evidence type="ECO:0000256" key="5">
    <source>
        <dbReference type="ARBA" id="ARBA00022692"/>
    </source>
</evidence>
<keyword evidence="2" id="KW-1003">Cell membrane</keyword>
<feature type="transmembrane region" description="Helical" evidence="8">
    <location>
        <begin position="173"/>
        <end position="194"/>
    </location>
</feature>
<comment type="subcellular location">
    <subcellularLocation>
        <location evidence="1">Cell membrane</location>
        <topology evidence="1">Multi-pass membrane protein</topology>
    </subcellularLocation>
</comment>
<dbReference type="PANTHER" id="PTHR33908:SF11">
    <property type="entry name" value="MEMBRANE PROTEIN"/>
    <property type="match status" value="1"/>
</dbReference>
<dbReference type="RefSeq" id="WP_204607495.1">
    <property type="nucleotide sequence ID" value="NZ_BAAAJX010000017.1"/>
</dbReference>
<keyword evidence="10" id="KW-1185">Reference proteome</keyword>
<feature type="transmembrane region" description="Helical" evidence="8">
    <location>
        <begin position="375"/>
        <end position="398"/>
    </location>
</feature>
<evidence type="ECO:0008006" key="11">
    <source>
        <dbReference type="Google" id="ProtNLM"/>
    </source>
</evidence>
<dbReference type="EMBL" id="BAAAJX010000017">
    <property type="protein sequence ID" value="GAA1494820.1"/>
    <property type="molecule type" value="Genomic_DNA"/>
</dbReference>
<keyword evidence="7 8" id="KW-0472">Membrane</keyword>